<proteinExistence type="predicted"/>
<dbReference type="AlphaFoldDB" id="X0S6W9"/>
<dbReference type="SUPFAM" id="SSF48452">
    <property type="entry name" value="TPR-like"/>
    <property type="match status" value="1"/>
</dbReference>
<dbReference type="Gene3D" id="1.25.40.10">
    <property type="entry name" value="Tetratricopeptide repeat domain"/>
    <property type="match status" value="1"/>
</dbReference>
<dbReference type="EMBL" id="BARS01001426">
    <property type="protein sequence ID" value="GAF71682.1"/>
    <property type="molecule type" value="Genomic_DNA"/>
</dbReference>
<name>X0S6W9_9ZZZZ</name>
<organism evidence="1">
    <name type="scientific">marine sediment metagenome</name>
    <dbReference type="NCBI Taxonomy" id="412755"/>
    <lineage>
        <taxon>unclassified sequences</taxon>
        <taxon>metagenomes</taxon>
        <taxon>ecological metagenomes</taxon>
    </lineage>
</organism>
<sequence length="174" mass="20135">FITLDLYDGNYQEALDRLSLIAEDTDGASNFIPRALRYAHIYRYMNKKELAHAYYDSTRVILETKIQEQPDDHRFHSSLGFAYAGLGRKEEAIREGRLGTTLLPVSTDAWIGTHRISDLAQIYVMVGEYDSAIDQLEFLLSIPGTMTVHELQLHPIWAPLRDHPRFQKLLEKWK</sequence>
<comment type="caution">
    <text evidence="1">The sequence shown here is derived from an EMBL/GenBank/DDBJ whole genome shotgun (WGS) entry which is preliminary data.</text>
</comment>
<gene>
    <name evidence="1" type="ORF">S01H1_02814</name>
</gene>
<accession>X0S6W9</accession>
<reference evidence="1" key="1">
    <citation type="journal article" date="2014" name="Front. Microbiol.">
        <title>High frequency of phylogenetically diverse reductive dehalogenase-homologous genes in deep subseafloor sedimentary metagenomes.</title>
        <authorList>
            <person name="Kawai M."/>
            <person name="Futagami T."/>
            <person name="Toyoda A."/>
            <person name="Takaki Y."/>
            <person name="Nishi S."/>
            <person name="Hori S."/>
            <person name="Arai W."/>
            <person name="Tsubouchi T."/>
            <person name="Morono Y."/>
            <person name="Uchiyama I."/>
            <person name="Ito T."/>
            <person name="Fujiyama A."/>
            <person name="Inagaki F."/>
            <person name="Takami H."/>
        </authorList>
    </citation>
    <scope>NUCLEOTIDE SEQUENCE</scope>
    <source>
        <strain evidence="1">Expedition CK06-06</strain>
    </source>
</reference>
<evidence type="ECO:0008006" key="2">
    <source>
        <dbReference type="Google" id="ProtNLM"/>
    </source>
</evidence>
<dbReference type="InterPro" id="IPR011990">
    <property type="entry name" value="TPR-like_helical_dom_sf"/>
</dbReference>
<evidence type="ECO:0000313" key="1">
    <source>
        <dbReference type="EMBL" id="GAF71682.1"/>
    </source>
</evidence>
<feature type="non-terminal residue" evidence="1">
    <location>
        <position position="1"/>
    </location>
</feature>
<protein>
    <recommendedName>
        <fullName evidence="2">MalT-like TPR region domain-containing protein</fullName>
    </recommendedName>
</protein>